<feature type="region of interest" description="Disordered" evidence="1">
    <location>
        <begin position="81"/>
        <end position="101"/>
    </location>
</feature>
<name>A0A8J1XXD6_OWEFU</name>
<evidence type="ECO:0000313" key="3">
    <source>
        <dbReference type="Proteomes" id="UP000749559"/>
    </source>
</evidence>
<dbReference type="OrthoDB" id="3045089at2759"/>
<dbReference type="AlphaFoldDB" id="A0A8J1XXD6"/>
<comment type="caution">
    <text evidence="2">The sequence shown here is derived from an EMBL/GenBank/DDBJ whole genome shotgun (WGS) entry which is preliminary data.</text>
</comment>
<feature type="region of interest" description="Disordered" evidence="1">
    <location>
        <begin position="1"/>
        <end position="24"/>
    </location>
</feature>
<evidence type="ECO:0000256" key="1">
    <source>
        <dbReference type="SAM" id="MobiDB-lite"/>
    </source>
</evidence>
<sequence>MSSSPSKSNVVSKSTHKRQIAKKTKTVYVSKLHCKPVGPNEDLVKGQDFEKHLSQYYYQVEGPNSSMRCGPTGFHNGCDKTLHKGPNRTLHKGPNKENVKGPMHQIKSNQMHHIKGKLLHTTAM</sequence>
<accession>A0A8J1XXD6</accession>
<feature type="compositionally biased region" description="Basic residues" evidence="1">
    <location>
        <begin position="14"/>
        <end position="24"/>
    </location>
</feature>
<evidence type="ECO:0000313" key="2">
    <source>
        <dbReference type="EMBL" id="CAH1791387.1"/>
    </source>
</evidence>
<feature type="compositionally biased region" description="Low complexity" evidence="1">
    <location>
        <begin position="1"/>
        <end position="13"/>
    </location>
</feature>
<dbReference type="Proteomes" id="UP000749559">
    <property type="component" value="Unassembled WGS sequence"/>
</dbReference>
<keyword evidence="3" id="KW-1185">Reference proteome</keyword>
<proteinExistence type="predicted"/>
<dbReference type="EMBL" id="CAIIXF020000008">
    <property type="protein sequence ID" value="CAH1791387.1"/>
    <property type="molecule type" value="Genomic_DNA"/>
</dbReference>
<organism evidence="2 3">
    <name type="scientific">Owenia fusiformis</name>
    <name type="common">Polychaete worm</name>
    <dbReference type="NCBI Taxonomy" id="6347"/>
    <lineage>
        <taxon>Eukaryota</taxon>
        <taxon>Metazoa</taxon>
        <taxon>Spiralia</taxon>
        <taxon>Lophotrochozoa</taxon>
        <taxon>Annelida</taxon>
        <taxon>Polychaeta</taxon>
        <taxon>Sedentaria</taxon>
        <taxon>Canalipalpata</taxon>
        <taxon>Sabellida</taxon>
        <taxon>Oweniida</taxon>
        <taxon>Oweniidae</taxon>
        <taxon>Owenia</taxon>
    </lineage>
</organism>
<feature type="compositionally biased region" description="Basic residues" evidence="1">
    <location>
        <begin position="83"/>
        <end position="93"/>
    </location>
</feature>
<gene>
    <name evidence="2" type="ORF">OFUS_LOCUS16474</name>
</gene>
<protein>
    <submittedName>
        <fullName evidence="2">Uncharacterized protein</fullName>
    </submittedName>
</protein>
<reference evidence="2" key="1">
    <citation type="submission" date="2022-03" db="EMBL/GenBank/DDBJ databases">
        <authorList>
            <person name="Martin C."/>
        </authorList>
    </citation>
    <scope>NUCLEOTIDE SEQUENCE</scope>
</reference>